<feature type="non-terminal residue" evidence="4">
    <location>
        <position position="217"/>
    </location>
</feature>
<gene>
    <name evidence="4" type="ORF">OBE_01249</name>
</gene>
<sequence>SAFELDLRPEDAQFTGRAKIIKMPDVPSKKAIGFISHGSGSASFDFDVDAKGEYVLTFVFHKSRAKKKQYMQIDINGKMHELFFPETKGFSPLGRQQIVVELASGTNHMTIKNPIVTNIDSSFVQYKRMGDALKEATQMWAKVTRTPEKPITFSICEWGTARPYIWGAKAGSMWRTTPDIMPKWSSIVWIYNRTLKLYKYAGAGHWNDPDMLEVGNG</sequence>
<proteinExistence type="inferred from homology"/>
<dbReference type="SUPFAM" id="SSF51445">
    <property type="entry name" value="(Trans)glycosidases"/>
    <property type="match status" value="1"/>
</dbReference>
<dbReference type="GO" id="GO:0005975">
    <property type="term" value="P:carbohydrate metabolic process"/>
    <property type="evidence" value="ECO:0007669"/>
    <property type="project" value="InterPro"/>
</dbReference>
<evidence type="ECO:0000313" key="4">
    <source>
        <dbReference type="EMBL" id="EKC75666.1"/>
    </source>
</evidence>
<dbReference type="GO" id="GO:0004553">
    <property type="term" value="F:hydrolase activity, hydrolyzing O-glycosyl compounds"/>
    <property type="evidence" value="ECO:0007669"/>
    <property type="project" value="InterPro"/>
</dbReference>
<evidence type="ECO:0000256" key="2">
    <source>
        <dbReference type="ARBA" id="ARBA00022801"/>
    </source>
</evidence>
<dbReference type="InterPro" id="IPR017853">
    <property type="entry name" value="GH"/>
</dbReference>
<comment type="caution">
    <text evidence="4">The sequence shown here is derived from an EMBL/GenBank/DDBJ whole genome shotgun (WGS) entry which is preliminary data.</text>
</comment>
<evidence type="ECO:0000256" key="3">
    <source>
        <dbReference type="ARBA" id="ARBA00023295"/>
    </source>
</evidence>
<dbReference type="Pfam" id="PF16499">
    <property type="entry name" value="Melibiase_2"/>
    <property type="match status" value="1"/>
</dbReference>
<protein>
    <submittedName>
        <fullName evidence="4">Alpha-galactosidase</fullName>
    </submittedName>
</protein>
<dbReference type="InterPro" id="IPR013785">
    <property type="entry name" value="Aldolase_TIM"/>
</dbReference>
<accession>K1UVI9</accession>
<dbReference type="Gene3D" id="2.60.120.260">
    <property type="entry name" value="Galactose-binding domain-like"/>
    <property type="match status" value="1"/>
</dbReference>
<keyword evidence="2" id="KW-0378">Hydrolase</keyword>
<dbReference type="PANTHER" id="PTHR11452">
    <property type="entry name" value="ALPHA-GALACTOSIDASE/ALPHA-N-ACETYLGALACTOSAMINIDASE"/>
    <property type="match status" value="1"/>
</dbReference>
<dbReference type="PANTHER" id="PTHR11452:SF75">
    <property type="entry name" value="ALPHA-GALACTOSIDASE MEL1"/>
    <property type="match status" value="1"/>
</dbReference>
<dbReference type="EMBL" id="AJWZ01000820">
    <property type="protein sequence ID" value="EKC75666.1"/>
    <property type="molecule type" value="Genomic_DNA"/>
</dbReference>
<organism evidence="4">
    <name type="scientific">human gut metagenome</name>
    <dbReference type="NCBI Taxonomy" id="408170"/>
    <lineage>
        <taxon>unclassified sequences</taxon>
        <taxon>metagenomes</taxon>
        <taxon>organismal metagenomes</taxon>
    </lineage>
</organism>
<reference evidence="4" key="1">
    <citation type="journal article" date="2013" name="Environ. Microbiol.">
        <title>Microbiota from the distal guts of lean and obese adolescents exhibit partial functional redundancy besides clear differences in community structure.</title>
        <authorList>
            <person name="Ferrer M."/>
            <person name="Ruiz A."/>
            <person name="Lanza F."/>
            <person name="Haange S.B."/>
            <person name="Oberbach A."/>
            <person name="Till H."/>
            <person name="Bargiela R."/>
            <person name="Campoy C."/>
            <person name="Segura M.T."/>
            <person name="Richter M."/>
            <person name="von Bergen M."/>
            <person name="Seifert J."/>
            <person name="Suarez A."/>
        </authorList>
    </citation>
    <scope>NUCLEOTIDE SEQUENCE</scope>
</reference>
<feature type="non-terminal residue" evidence="4">
    <location>
        <position position="1"/>
    </location>
</feature>
<dbReference type="Gene3D" id="3.20.20.70">
    <property type="entry name" value="Aldolase class I"/>
    <property type="match status" value="1"/>
</dbReference>
<dbReference type="AlphaFoldDB" id="K1UVI9"/>
<keyword evidence="3" id="KW-0326">Glycosidase</keyword>
<name>K1UVI9_9ZZZZ</name>
<dbReference type="InterPro" id="IPR002241">
    <property type="entry name" value="Glyco_hydro_27"/>
</dbReference>
<comment type="similarity">
    <text evidence="1">Belongs to the glycosyl hydrolase 27 family.</text>
</comment>
<evidence type="ECO:0000256" key="1">
    <source>
        <dbReference type="ARBA" id="ARBA00009743"/>
    </source>
</evidence>